<sequence>MSTKAPNNSQTQSVGNSASTEMEAESTVTETETETSAGPSLGPDRIFEVLKNQRRRRTLQYLIEHDNPVTIGALAEHIAALENDTTEAALTSRERKRVYVGLYQCHLPKMDDTSAIEFDKARGTIALGATSEQFEPYLDLESNESDAWPRYYLLLTGISSLIFAINVISGIGISLTQLLAGILVGFVFLSTVHIYSTPNEITTYLSSLAER</sequence>
<protein>
    <recommendedName>
        <fullName evidence="3">DUF7344 domain-containing protein</fullName>
    </recommendedName>
</protein>
<evidence type="ECO:0000256" key="1">
    <source>
        <dbReference type="SAM" id="MobiDB-lite"/>
    </source>
</evidence>
<evidence type="ECO:0000313" key="4">
    <source>
        <dbReference type="EMBL" id="MFC7189053.1"/>
    </source>
</evidence>
<dbReference type="Pfam" id="PF24035">
    <property type="entry name" value="DUF7344"/>
    <property type="match status" value="1"/>
</dbReference>
<reference evidence="4 5" key="1">
    <citation type="journal article" date="2019" name="Int. J. Syst. Evol. Microbiol.">
        <title>The Global Catalogue of Microorganisms (GCM) 10K type strain sequencing project: providing services to taxonomists for standard genome sequencing and annotation.</title>
        <authorList>
            <consortium name="The Broad Institute Genomics Platform"/>
            <consortium name="The Broad Institute Genome Sequencing Center for Infectious Disease"/>
            <person name="Wu L."/>
            <person name="Ma J."/>
        </authorList>
    </citation>
    <scope>NUCLEOTIDE SEQUENCE [LARGE SCALE GENOMIC DNA]</scope>
    <source>
        <strain evidence="4 5">RDMS1</strain>
    </source>
</reference>
<accession>A0ABD5YN31</accession>
<feature type="compositionally biased region" description="Polar residues" evidence="1">
    <location>
        <begin position="1"/>
        <end position="16"/>
    </location>
</feature>
<evidence type="ECO:0000259" key="3">
    <source>
        <dbReference type="Pfam" id="PF24035"/>
    </source>
</evidence>
<feature type="compositionally biased region" description="Low complexity" evidence="1">
    <location>
        <begin position="17"/>
        <end position="37"/>
    </location>
</feature>
<gene>
    <name evidence="4" type="ORF">ACFQL7_03770</name>
</gene>
<feature type="domain" description="DUF7344" evidence="3">
    <location>
        <begin position="47"/>
        <end position="125"/>
    </location>
</feature>
<evidence type="ECO:0000256" key="2">
    <source>
        <dbReference type="SAM" id="Phobius"/>
    </source>
</evidence>
<dbReference type="InterPro" id="IPR055768">
    <property type="entry name" value="DUF7344"/>
</dbReference>
<evidence type="ECO:0000313" key="5">
    <source>
        <dbReference type="Proteomes" id="UP001596417"/>
    </source>
</evidence>
<keyword evidence="2" id="KW-1133">Transmembrane helix</keyword>
<feature type="region of interest" description="Disordered" evidence="1">
    <location>
        <begin position="1"/>
        <end position="44"/>
    </location>
</feature>
<dbReference type="Proteomes" id="UP001596417">
    <property type="component" value="Unassembled WGS sequence"/>
</dbReference>
<proteinExistence type="predicted"/>
<comment type="caution">
    <text evidence="4">The sequence shown here is derived from an EMBL/GenBank/DDBJ whole genome shotgun (WGS) entry which is preliminary data.</text>
</comment>
<organism evidence="4 5">
    <name type="scientific">Halocatena marina</name>
    <dbReference type="NCBI Taxonomy" id="2934937"/>
    <lineage>
        <taxon>Archaea</taxon>
        <taxon>Methanobacteriati</taxon>
        <taxon>Methanobacteriota</taxon>
        <taxon>Stenosarchaea group</taxon>
        <taxon>Halobacteria</taxon>
        <taxon>Halobacteriales</taxon>
        <taxon>Natronomonadaceae</taxon>
        <taxon>Halocatena</taxon>
    </lineage>
</organism>
<name>A0ABD5YN31_9EURY</name>
<dbReference type="GeneID" id="76198611"/>
<dbReference type="RefSeq" id="WP_248904841.1">
    <property type="nucleotide sequence ID" value="NZ_CP109979.1"/>
</dbReference>
<keyword evidence="2" id="KW-0472">Membrane</keyword>
<keyword evidence="2" id="KW-0812">Transmembrane</keyword>
<feature type="transmembrane region" description="Helical" evidence="2">
    <location>
        <begin position="151"/>
        <end position="172"/>
    </location>
</feature>
<dbReference type="EMBL" id="JBHTAX010000001">
    <property type="protein sequence ID" value="MFC7189053.1"/>
    <property type="molecule type" value="Genomic_DNA"/>
</dbReference>
<dbReference type="AlphaFoldDB" id="A0ABD5YN31"/>
<keyword evidence="5" id="KW-1185">Reference proteome</keyword>
<feature type="transmembrane region" description="Helical" evidence="2">
    <location>
        <begin position="178"/>
        <end position="196"/>
    </location>
</feature>